<name>A0A1W1VQN8_9FIRM</name>
<feature type="domain" description="Hydantoinase A/oxoprolinase" evidence="1">
    <location>
        <begin position="178"/>
        <end position="458"/>
    </location>
</feature>
<evidence type="ECO:0000313" key="4">
    <source>
        <dbReference type="Proteomes" id="UP000192569"/>
    </source>
</evidence>
<dbReference type="InterPro" id="IPR008040">
    <property type="entry name" value="Hydant_A_N"/>
</dbReference>
<dbReference type="AlphaFoldDB" id="A0A1W1VQN8"/>
<dbReference type="Pfam" id="PF01968">
    <property type="entry name" value="Hydantoinase_A"/>
    <property type="match status" value="1"/>
</dbReference>
<evidence type="ECO:0000259" key="2">
    <source>
        <dbReference type="Pfam" id="PF05378"/>
    </source>
</evidence>
<dbReference type="RefSeq" id="WP_084664834.1">
    <property type="nucleotide sequence ID" value="NZ_LT838272.1"/>
</dbReference>
<dbReference type="InterPro" id="IPR045079">
    <property type="entry name" value="Oxoprolinase-like"/>
</dbReference>
<evidence type="ECO:0000259" key="1">
    <source>
        <dbReference type="Pfam" id="PF01968"/>
    </source>
</evidence>
<protein>
    <submittedName>
        <fullName evidence="3">N-methylhydantoinase A/oxoprolinase/acetone carboxylase, beta subunit</fullName>
    </submittedName>
</protein>
<gene>
    <name evidence="3" type="ORF">SAMN00808754_1234</name>
</gene>
<dbReference type="Pfam" id="PF05378">
    <property type="entry name" value="Hydant_A_N"/>
    <property type="match status" value="1"/>
</dbReference>
<dbReference type="EMBL" id="LT838272">
    <property type="protein sequence ID" value="SMB95401.1"/>
    <property type="molecule type" value="Genomic_DNA"/>
</dbReference>
<dbReference type="PANTHER" id="PTHR11365">
    <property type="entry name" value="5-OXOPROLINASE RELATED"/>
    <property type="match status" value="1"/>
</dbReference>
<dbReference type="GO" id="GO:0005829">
    <property type="term" value="C:cytosol"/>
    <property type="evidence" value="ECO:0007669"/>
    <property type="project" value="TreeGrafter"/>
</dbReference>
<dbReference type="GO" id="GO:0006749">
    <property type="term" value="P:glutathione metabolic process"/>
    <property type="evidence" value="ECO:0007669"/>
    <property type="project" value="TreeGrafter"/>
</dbReference>
<dbReference type="OrthoDB" id="9768323at2"/>
<reference evidence="3 4" key="1">
    <citation type="submission" date="2017-04" db="EMBL/GenBank/DDBJ databases">
        <authorList>
            <person name="Afonso C.L."/>
            <person name="Miller P.J."/>
            <person name="Scott M.A."/>
            <person name="Spackman E."/>
            <person name="Goraichik I."/>
            <person name="Dimitrov K.M."/>
            <person name="Suarez D.L."/>
            <person name="Swayne D.E."/>
        </authorList>
    </citation>
    <scope>NUCLEOTIDE SEQUENCE [LARGE SCALE GENOMIC DNA]</scope>
    <source>
        <strain evidence="3 4">ToBE</strain>
    </source>
</reference>
<organism evidence="3 4">
    <name type="scientific">Thermanaeromonas toyohensis ToBE</name>
    <dbReference type="NCBI Taxonomy" id="698762"/>
    <lineage>
        <taxon>Bacteria</taxon>
        <taxon>Bacillati</taxon>
        <taxon>Bacillota</taxon>
        <taxon>Clostridia</taxon>
        <taxon>Neomoorellales</taxon>
        <taxon>Neomoorellaceae</taxon>
        <taxon>Thermanaeromonas</taxon>
    </lineage>
</organism>
<feature type="domain" description="Hydantoinase/oxoprolinase N-terminal" evidence="2">
    <location>
        <begin position="3"/>
        <end position="156"/>
    </location>
</feature>
<evidence type="ECO:0000313" key="3">
    <source>
        <dbReference type="EMBL" id="SMB95401.1"/>
    </source>
</evidence>
<dbReference type="InterPro" id="IPR002821">
    <property type="entry name" value="Hydantoinase_A"/>
</dbReference>
<accession>A0A1W1VQN8</accession>
<dbReference type="GO" id="GO:0017168">
    <property type="term" value="F:5-oxoprolinase (ATP-hydrolyzing) activity"/>
    <property type="evidence" value="ECO:0007669"/>
    <property type="project" value="TreeGrafter"/>
</dbReference>
<dbReference type="Proteomes" id="UP000192569">
    <property type="component" value="Chromosome I"/>
</dbReference>
<dbReference type="STRING" id="698762.SAMN00808754_1234"/>
<keyword evidence="4" id="KW-1185">Reference proteome</keyword>
<sequence>MYIGLDMGGTHTDAVLISKGRVVRYVKRPTHPFNFLASVQEALEEILKGINPAQIERVNLSTTVCTNAIVEGKTEPVGLLLIPGPGLNPSFLQCGQLNFILQGSIDHRGRETSPLREEELALAKRKLRARGLRSLAIVGKFSNRNPTHEVQIASFLEGDYDFITLGHRLSGRLGFPRRVYTAYLNSAVWRVFHRFAEAVQAHLAEKSVNREPFILKADGGTLTLSAAKSAPVETILSGPAASIMGALALLPTKEDAVILDIGGTTTDVAFCAEGIPLFEPQGIYIGPYPTLVRSLWAYPIGLGGDSQIRVADGFLSIGPQRLGPPACLGGPAPTPTDALVVLGLLSLGDLKLALQALQNIAKALNLSLQATAEAILKEFTRRIAQVVTRLVHQLNQRPVYTVREILRGRKFQPTKALVVGTPAPILKPFLAQALRLPVEVPELAGVANAIGAAISRPTASLTLFADTEQGRLFIPEVGWEEKISPRFTLEDARNRAFELLKKRLKELGYPETNLELEVIEEQVFNVVRGFYTAGKNIRLKVQNRPSPAGLVETNLKEELFHA</sequence>
<proteinExistence type="predicted"/>
<dbReference type="InterPro" id="IPR043129">
    <property type="entry name" value="ATPase_NBD"/>
</dbReference>
<dbReference type="SUPFAM" id="SSF53067">
    <property type="entry name" value="Actin-like ATPase domain"/>
    <property type="match status" value="1"/>
</dbReference>
<dbReference type="PANTHER" id="PTHR11365:SF2">
    <property type="entry name" value="5-OXOPROLINASE"/>
    <property type="match status" value="1"/>
</dbReference>